<accession>A0A318KW14</accession>
<sequence length="55" mass="5980">MGLTGFFVDVCSAGDAFARGKVGNAPTKKQHIKKVAPPIGRQDRRQHASNTWTNL</sequence>
<feature type="region of interest" description="Disordered" evidence="1">
    <location>
        <begin position="28"/>
        <end position="55"/>
    </location>
</feature>
<evidence type="ECO:0000256" key="1">
    <source>
        <dbReference type="SAM" id="MobiDB-lite"/>
    </source>
</evidence>
<protein>
    <submittedName>
        <fullName evidence="2">Uncharacterized protein</fullName>
    </submittedName>
</protein>
<evidence type="ECO:0000313" key="2">
    <source>
        <dbReference type="EMBL" id="PXX80762.1"/>
    </source>
</evidence>
<dbReference type="Proteomes" id="UP000247555">
    <property type="component" value="Unassembled WGS sequence"/>
</dbReference>
<dbReference type="AlphaFoldDB" id="A0A318KW14"/>
<comment type="caution">
    <text evidence="2">The sequence shown here is derived from an EMBL/GenBank/DDBJ whole genome shotgun (WGS) entry which is preliminary data.</text>
</comment>
<keyword evidence="3" id="KW-1185">Reference proteome</keyword>
<proteinExistence type="predicted"/>
<name>A0A318KW14_9NEIS</name>
<reference evidence="2 3" key="1">
    <citation type="submission" date="2018-05" db="EMBL/GenBank/DDBJ databases">
        <title>Genomic Encyclopedia of Type Strains, Phase IV (KMG-IV): sequencing the most valuable type-strain genomes for metagenomic binning, comparative biology and taxonomic classification.</title>
        <authorList>
            <person name="Goeker M."/>
        </authorList>
    </citation>
    <scope>NUCLEOTIDE SEQUENCE [LARGE SCALE GENOMIC DNA]</scope>
    <source>
        <strain evidence="2 3">DSM 29661</strain>
    </source>
</reference>
<dbReference type="EMBL" id="QJKI01000003">
    <property type="protein sequence ID" value="PXX80762.1"/>
    <property type="molecule type" value="Genomic_DNA"/>
</dbReference>
<gene>
    <name evidence="2" type="ORF">DFR34_103103</name>
</gene>
<organism evidence="2 3">
    <name type="scientific">Rivihabitans pingtungensis</name>
    <dbReference type="NCBI Taxonomy" id="1054498"/>
    <lineage>
        <taxon>Bacteria</taxon>
        <taxon>Pseudomonadati</taxon>
        <taxon>Pseudomonadota</taxon>
        <taxon>Betaproteobacteria</taxon>
        <taxon>Neisseriales</taxon>
        <taxon>Aquaspirillaceae</taxon>
        <taxon>Rivihabitans</taxon>
    </lineage>
</organism>
<evidence type="ECO:0000313" key="3">
    <source>
        <dbReference type="Proteomes" id="UP000247555"/>
    </source>
</evidence>